<name>A0A2H3CIU9_ARMGA</name>
<accession>A0A2H3CIU9</accession>
<reference evidence="2" key="1">
    <citation type="journal article" date="2017" name="Nat. Ecol. Evol.">
        <title>Genome expansion and lineage-specific genetic innovations in the forest pathogenic fungi Armillaria.</title>
        <authorList>
            <person name="Sipos G."/>
            <person name="Prasanna A.N."/>
            <person name="Walter M.C."/>
            <person name="O'Connor E."/>
            <person name="Balint B."/>
            <person name="Krizsan K."/>
            <person name="Kiss B."/>
            <person name="Hess J."/>
            <person name="Varga T."/>
            <person name="Slot J."/>
            <person name="Riley R."/>
            <person name="Boka B."/>
            <person name="Rigling D."/>
            <person name="Barry K."/>
            <person name="Lee J."/>
            <person name="Mihaltcheva S."/>
            <person name="LaButti K."/>
            <person name="Lipzen A."/>
            <person name="Waldron R."/>
            <person name="Moloney N.M."/>
            <person name="Sperisen C."/>
            <person name="Kredics L."/>
            <person name="Vagvoelgyi C."/>
            <person name="Patrignani A."/>
            <person name="Fitzpatrick D."/>
            <person name="Nagy I."/>
            <person name="Doyle S."/>
            <person name="Anderson J.B."/>
            <person name="Grigoriev I.V."/>
            <person name="Gueldener U."/>
            <person name="Muensterkoetter M."/>
            <person name="Nagy L.G."/>
        </authorList>
    </citation>
    <scope>NUCLEOTIDE SEQUENCE [LARGE SCALE GENOMIC DNA]</scope>
    <source>
        <strain evidence="2">Ar21-2</strain>
    </source>
</reference>
<sequence length="118" mass="12982">MSSSVRCGLRVRPTFVTTRIPWKISPTPLHPAREGDFLNERHSIIRRLGAGFGTVGRRSDHIVSLSNKRPSFPASHVLAAVSGDLTRYTSRHEGMPFYFFRSNVTNSSSSGGSASTFT</sequence>
<dbReference type="AlphaFoldDB" id="A0A2H3CIU9"/>
<evidence type="ECO:0000313" key="2">
    <source>
        <dbReference type="Proteomes" id="UP000217790"/>
    </source>
</evidence>
<dbReference type="Proteomes" id="UP000217790">
    <property type="component" value="Unassembled WGS sequence"/>
</dbReference>
<proteinExistence type="predicted"/>
<evidence type="ECO:0000313" key="1">
    <source>
        <dbReference type="EMBL" id="PBK83011.1"/>
    </source>
</evidence>
<gene>
    <name evidence="1" type="ORF">ARMGADRAFT_1089752</name>
</gene>
<dbReference type="EMBL" id="KZ293710">
    <property type="protein sequence ID" value="PBK83011.1"/>
    <property type="molecule type" value="Genomic_DNA"/>
</dbReference>
<organism evidence="1 2">
    <name type="scientific">Armillaria gallica</name>
    <name type="common">Bulbous honey fungus</name>
    <name type="synonym">Armillaria bulbosa</name>
    <dbReference type="NCBI Taxonomy" id="47427"/>
    <lineage>
        <taxon>Eukaryota</taxon>
        <taxon>Fungi</taxon>
        <taxon>Dikarya</taxon>
        <taxon>Basidiomycota</taxon>
        <taxon>Agaricomycotina</taxon>
        <taxon>Agaricomycetes</taxon>
        <taxon>Agaricomycetidae</taxon>
        <taxon>Agaricales</taxon>
        <taxon>Marasmiineae</taxon>
        <taxon>Physalacriaceae</taxon>
        <taxon>Armillaria</taxon>
    </lineage>
</organism>
<dbReference type="OrthoDB" id="10568911at2759"/>
<protein>
    <submittedName>
        <fullName evidence="1">Uncharacterized protein</fullName>
    </submittedName>
</protein>
<keyword evidence="2" id="KW-1185">Reference proteome</keyword>
<dbReference type="InParanoid" id="A0A2H3CIU9"/>